<dbReference type="Pfam" id="PF00160">
    <property type="entry name" value="Pro_isomerase"/>
    <property type="match status" value="1"/>
</dbReference>
<dbReference type="EMBL" id="CABEHT010000001">
    <property type="protein sequence ID" value="VTS17966.1"/>
    <property type="molecule type" value="Genomic_DNA"/>
</dbReference>
<comment type="similarity">
    <text evidence="2">Belongs to the cyclophilin-type PPIase family.</text>
</comment>
<dbReference type="AlphaFoldDB" id="A0A4U9XXF0"/>
<protein>
    <recommendedName>
        <fullName evidence="2">Peptidyl-prolyl cis-trans isomerase</fullName>
        <shortName evidence="2">PPIase</shortName>
        <ecNumber evidence="2">5.2.1.8</ecNumber>
    </recommendedName>
</protein>
<proteinExistence type="inferred from homology"/>
<evidence type="ECO:0000313" key="5">
    <source>
        <dbReference type="Proteomes" id="UP000394068"/>
    </source>
</evidence>
<name>A0A4U9XXF0_9STRE</name>
<evidence type="ECO:0000256" key="2">
    <source>
        <dbReference type="RuleBase" id="RU363019"/>
    </source>
</evidence>
<evidence type="ECO:0000313" key="4">
    <source>
        <dbReference type="EMBL" id="VTS17966.1"/>
    </source>
</evidence>
<accession>A0A4U9XXF0</accession>
<gene>
    <name evidence="4" type="primary">cypB</name>
    <name evidence="4" type="ORF">NCTC5386_01605</name>
</gene>
<comment type="function">
    <text evidence="1 2">PPIases accelerate the folding of proteins. It catalyzes the cis-trans isomerization of proline imidic peptide bonds in oligopeptides.</text>
</comment>
<dbReference type="Gene3D" id="2.40.100.10">
    <property type="entry name" value="Cyclophilin-like"/>
    <property type="match status" value="1"/>
</dbReference>
<dbReference type="SUPFAM" id="SSF50891">
    <property type="entry name" value="Cyclophilin-like"/>
    <property type="match status" value="1"/>
</dbReference>
<organism evidence="4 5">
    <name type="scientific">Streptococcus pseudoporcinus</name>
    <dbReference type="NCBI Taxonomy" id="361101"/>
    <lineage>
        <taxon>Bacteria</taxon>
        <taxon>Bacillati</taxon>
        <taxon>Bacillota</taxon>
        <taxon>Bacilli</taxon>
        <taxon>Lactobacillales</taxon>
        <taxon>Streptococcaceae</taxon>
        <taxon>Streptococcus</taxon>
    </lineage>
</organism>
<evidence type="ECO:0000259" key="3">
    <source>
        <dbReference type="PROSITE" id="PS50072"/>
    </source>
</evidence>
<dbReference type="PANTHER" id="PTHR45625:SF16">
    <property type="entry name" value="PEPTIDYL-PROLYL CIS-TRANS ISOMERASE"/>
    <property type="match status" value="1"/>
</dbReference>
<keyword evidence="2 4" id="KW-0413">Isomerase</keyword>
<dbReference type="GO" id="GO:0003755">
    <property type="term" value="F:peptidyl-prolyl cis-trans isomerase activity"/>
    <property type="evidence" value="ECO:0007669"/>
    <property type="project" value="UniProtKB-UniRule"/>
</dbReference>
<dbReference type="PRINTS" id="PR00153">
    <property type="entry name" value="CSAPPISMRASE"/>
</dbReference>
<keyword evidence="2" id="KW-0732">Signal</keyword>
<dbReference type="InterPro" id="IPR044666">
    <property type="entry name" value="Cyclophilin_A-like"/>
</dbReference>
<keyword evidence="2" id="KW-0697">Rotamase</keyword>
<evidence type="ECO:0000256" key="1">
    <source>
        <dbReference type="ARBA" id="ARBA00002388"/>
    </source>
</evidence>
<feature type="chain" id="PRO_5021041259" description="Peptidyl-prolyl cis-trans isomerase" evidence="2">
    <location>
        <begin position="22"/>
        <end position="270"/>
    </location>
</feature>
<reference evidence="4 5" key="1">
    <citation type="submission" date="2019-05" db="EMBL/GenBank/DDBJ databases">
        <authorList>
            <consortium name="Pathogen Informatics"/>
        </authorList>
    </citation>
    <scope>NUCLEOTIDE SEQUENCE [LARGE SCALE GENOMIC DNA]</scope>
    <source>
        <strain evidence="4 5">NCTC5386</strain>
    </source>
</reference>
<dbReference type="PANTHER" id="PTHR45625">
    <property type="entry name" value="PEPTIDYL-PROLYL CIS-TRANS ISOMERASE-RELATED"/>
    <property type="match status" value="1"/>
</dbReference>
<dbReference type="RefSeq" id="WP_077322319.1">
    <property type="nucleotide sequence ID" value="NZ_CABEHT010000001.1"/>
</dbReference>
<dbReference type="PROSITE" id="PS50072">
    <property type="entry name" value="CSA_PPIASE_2"/>
    <property type="match status" value="1"/>
</dbReference>
<dbReference type="Proteomes" id="UP000394068">
    <property type="component" value="Unassembled WGS sequence"/>
</dbReference>
<comment type="catalytic activity">
    <reaction evidence="2">
        <text>[protein]-peptidylproline (omega=180) = [protein]-peptidylproline (omega=0)</text>
        <dbReference type="Rhea" id="RHEA:16237"/>
        <dbReference type="Rhea" id="RHEA-COMP:10747"/>
        <dbReference type="Rhea" id="RHEA-COMP:10748"/>
        <dbReference type="ChEBI" id="CHEBI:83833"/>
        <dbReference type="ChEBI" id="CHEBI:83834"/>
        <dbReference type="EC" id="5.2.1.8"/>
    </reaction>
</comment>
<feature type="domain" description="PPIase cyclophilin-type" evidence="3">
    <location>
        <begin position="85"/>
        <end position="260"/>
    </location>
</feature>
<dbReference type="InterPro" id="IPR002130">
    <property type="entry name" value="Cyclophilin-type_PPIase_dom"/>
</dbReference>
<sequence length="270" mass="29454">MKKVLTIFLLALSLVSLTACESIDRLIKGDKYVDDKIAKEESSAATKAYEAQIEKALNADKHQFPQLSKEVAKDEAKVLIKTSEGDITLKLFPKYAPLAVENFLTHAKEGYYNNLTFHRVITNFMIQSGDPKGDGTGGESIWNGKNTKIDAGNGFANEISPYLYNVRGALAMANAGADTNGSQFFINQNPGNQAKKLSETHYPKPIIDAYKEGGNPSLDGAYTVFGQVIDGMDIVDKIAKSPVDSNDKPTQDITILTVTIQKDMPAKSKK</sequence>
<dbReference type="CDD" id="cd00317">
    <property type="entry name" value="cyclophilin"/>
    <property type="match status" value="1"/>
</dbReference>
<dbReference type="EC" id="5.2.1.8" evidence="2"/>
<dbReference type="PROSITE" id="PS51257">
    <property type="entry name" value="PROKAR_LIPOPROTEIN"/>
    <property type="match status" value="1"/>
</dbReference>
<feature type="signal peptide" evidence="2">
    <location>
        <begin position="1"/>
        <end position="21"/>
    </location>
</feature>
<dbReference type="InterPro" id="IPR029000">
    <property type="entry name" value="Cyclophilin-like_dom_sf"/>
</dbReference>